<dbReference type="PROSITE" id="PS50198">
    <property type="entry name" value="PPIC_PPIASE_2"/>
    <property type="match status" value="1"/>
</dbReference>
<dbReference type="Gene3D" id="3.10.50.40">
    <property type="match status" value="1"/>
</dbReference>
<keyword evidence="6" id="KW-1185">Reference proteome</keyword>
<name>D4LCR7_RUMC1</name>
<dbReference type="BioCyc" id="RCHA213810:RUM_RS06215-MONOMER"/>
<keyword evidence="3" id="KW-1133">Transmembrane helix</keyword>
<keyword evidence="1" id="KW-0413">Isomerase</keyword>
<sequence>MANSKKLKKQSKPKQLPAHVEKKREQERAAAKKAKRSRIWKRIGIAAGAVLLVGGIAWGTIFAVQRSGILLHNRVAMSSEHFEVNNAMMDYYYVELEKSFFASGTDYLKRIGVDPNKSLKEQKYQGDTTWFDYLMQTVTSNNEQMLVLLEEATAQGMTLDDTEKADLEQKLSQINLKDYATGVRMEDVRKAVEYSLIATKYSNKILADTKTKESDWEAYYAEHADDYLQLDAMSYAFTISEEGMTAEEAMEQAKLLDQTTSKEAFETWVKQYLTGTGVAEDVAAQTVEKCKTTGALSSFGDEVTAWAKADTTKPGDTYIAQSDTACKVYLLLSKPARDEQLTVDIRHILLSTEKCGSAEAALERAKAVLEEWKNGAANEASFAELAKQYSADGSASSGGLYEMVYPGEMVEEFDQWCFDESRKDGDTDIVETQYGAHVMYFVKHSLPKWEADISGKLDNEGYKAAYDELVKAHPVTKNDENIAKVANER</sequence>
<keyword evidence="3" id="KW-0472">Membrane</keyword>
<dbReference type="Proteomes" id="UP000007054">
    <property type="component" value="Chromosome"/>
</dbReference>
<dbReference type="InterPro" id="IPR050245">
    <property type="entry name" value="PrsA_foldase"/>
</dbReference>
<evidence type="ECO:0000256" key="2">
    <source>
        <dbReference type="SAM" id="MobiDB-lite"/>
    </source>
</evidence>
<evidence type="ECO:0000313" key="6">
    <source>
        <dbReference type="Proteomes" id="UP000007054"/>
    </source>
</evidence>
<proteinExistence type="predicted"/>
<evidence type="ECO:0000256" key="1">
    <source>
        <dbReference type="PROSITE-ProRule" id="PRU00278"/>
    </source>
</evidence>
<dbReference type="RefSeq" id="WP_015558319.1">
    <property type="nucleotide sequence ID" value="NC_021039.1"/>
</dbReference>
<organism evidence="5 6">
    <name type="scientific">Ruminococcus champanellensis (strain DSM 18848 / JCM 17042 / KCTC 15320 / 18P13)</name>
    <dbReference type="NCBI Taxonomy" id="213810"/>
    <lineage>
        <taxon>Bacteria</taxon>
        <taxon>Bacillati</taxon>
        <taxon>Bacillota</taxon>
        <taxon>Clostridia</taxon>
        <taxon>Eubacteriales</taxon>
        <taxon>Oscillospiraceae</taxon>
        <taxon>Ruminococcus</taxon>
    </lineage>
</organism>
<dbReference type="GeneID" id="83156019"/>
<dbReference type="STRING" id="213810.RUM_12820"/>
<dbReference type="SUPFAM" id="SSF54534">
    <property type="entry name" value="FKBP-like"/>
    <property type="match status" value="1"/>
</dbReference>
<evidence type="ECO:0000313" key="5">
    <source>
        <dbReference type="EMBL" id="CBL17412.1"/>
    </source>
</evidence>
<feature type="compositionally biased region" description="Basic and acidic residues" evidence="2">
    <location>
        <begin position="19"/>
        <end position="30"/>
    </location>
</feature>
<dbReference type="HOGENOM" id="CLU_518598_0_0_9"/>
<feature type="transmembrane region" description="Helical" evidence="3">
    <location>
        <begin position="43"/>
        <end position="64"/>
    </location>
</feature>
<dbReference type="InterPro" id="IPR000297">
    <property type="entry name" value="PPIase_PpiC"/>
</dbReference>
<dbReference type="PATRIC" id="fig|213810.4.peg.1178"/>
<reference evidence="5" key="1">
    <citation type="submission" date="2010-03" db="EMBL/GenBank/DDBJ databases">
        <title>The genome sequence of Ruminococcus sp. 18P13.</title>
        <authorList>
            <consortium name="metaHIT consortium -- http://www.metahit.eu/"/>
            <person name="Pajon A."/>
            <person name="Turner K."/>
            <person name="Parkhill J."/>
            <person name="Bernalier A."/>
        </authorList>
    </citation>
    <scope>NUCLEOTIDE SEQUENCE [LARGE SCALE GENOMIC DNA]</scope>
    <source>
        <strain evidence="5">Type strain: 18P13</strain>
    </source>
</reference>
<accession>D4LCR7</accession>
<feature type="region of interest" description="Disordered" evidence="2">
    <location>
        <begin position="1"/>
        <end position="33"/>
    </location>
</feature>
<dbReference type="InterPro" id="IPR046357">
    <property type="entry name" value="PPIase_dom_sf"/>
</dbReference>
<dbReference type="PANTHER" id="PTHR47245:SF2">
    <property type="entry name" value="PEPTIDYL-PROLYL CIS-TRANS ISOMERASE HP_0175-RELATED"/>
    <property type="match status" value="1"/>
</dbReference>
<dbReference type="GO" id="GO:0003755">
    <property type="term" value="F:peptidyl-prolyl cis-trans isomerase activity"/>
    <property type="evidence" value="ECO:0007669"/>
    <property type="project" value="UniProtKB-KW"/>
</dbReference>
<dbReference type="Pfam" id="PF13616">
    <property type="entry name" value="Rotamase_3"/>
    <property type="match status" value="1"/>
</dbReference>
<gene>
    <name evidence="5" type="ordered locus">RUM_12820</name>
</gene>
<dbReference type="AlphaFoldDB" id="D4LCR7"/>
<evidence type="ECO:0000256" key="3">
    <source>
        <dbReference type="SAM" id="Phobius"/>
    </source>
</evidence>
<dbReference type="EMBL" id="FP929052">
    <property type="protein sequence ID" value="CBL17412.1"/>
    <property type="molecule type" value="Genomic_DNA"/>
</dbReference>
<reference evidence="5" key="2">
    <citation type="submission" date="2010-03" db="EMBL/GenBank/DDBJ databases">
        <authorList>
            <person name="Pajon A."/>
        </authorList>
    </citation>
    <scope>NUCLEOTIDE SEQUENCE</scope>
    <source>
        <strain evidence="5">Type strain: 18P13</strain>
    </source>
</reference>
<keyword evidence="1" id="KW-0697">Rotamase</keyword>
<protein>
    <submittedName>
        <fullName evidence="5">PPIC-type PPIASE domain</fullName>
    </submittedName>
</protein>
<feature type="domain" description="PpiC" evidence="4">
    <location>
        <begin position="340"/>
        <end position="443"/>
    </location>
</feature>
<evidence type="ECO:0000259" key="4">
    <source>
        <dbReference type="PROSITE" id="PS50198"/>
    </source>
</evidence>
<dbReference type="KEGG" id="rch:RUM_12820"/>
<keyword evidence="3" id="KW-0812">Transmembrane</keyword>
<feature type="compositionally biased region" description="Basic residues" evidence="2">
    <location>
        <begin position="1"/>
        <end position="12"/>
    </location>
</feature>
<dbReference type="PANTHER" id="PTHR47245">
    <property type="entry name" value="PEPTIDYLPROLYL ISOMERASE"/>
    <property type="match status" value="1"/>
</dbReference>